<dbReference type="EMBL" id="CAJNDS010002801">
    <property type="protein sequence ID" value="CAE7602930.1"/>
    <property type="molecule type" value="Genomic_DNA"/>
</dbReference>
<organism evidence="3 4">
    <name type="scientific">Symbiodinium natans</name>
    <dbReference type="NCBI Taxonomy" id="878477"/>
    <lineage>
        <taxon>Eukaryota</taxon>
        <taxon>Sar</taxon>
        <taxon>Alveolata</taxon>
        <taxon>Dinophyceae</taxon>
        <taxon>Suessiales</taxon>
        <taxon>Symbiodiniaceae</taxon>
        <taxon>Symbiodinium</taxon>
    </lineage>
</organism>
<protein>
    <recommendedName>
        <fullName evidence="2">Peptidase C14 caspase domain-containing protein</fullName>
    </recommendedName>
</protein>
<dbReference type="Proteomes" id="UP000604046">
    <property type="component" value="Unassembled WGS sequence"/>
</dbReference>
<dbReference type="GO" id="GO:0006508">
    <property type="term" value="P:proteolysis"/>
    <property type="evidence" value="ECO:0007669"/>
    <property type="project" value="InterPro"/>
</dbReference>
<proteinExistence type="predicted"/>
<dbReference type="GO" id="GO:0004197">
    <property type="term" value="F:cysteine-type endopeptidase activity"/>
    <property type="evidence" value="ECO:0007669"/>
    <property type="project" value="InterPro"/>
</dbReference>
<name>A0A812UWB7_9DINO</name>
<dbReference type="AlphaFoldDB" id="A0A812UWB7"/>
<dbReference type="Pfam" id="PF00656">
    <property type="entry name" value="Peptidase_C14"/>
    <property type="match status" value="1"/>
</dbReference>
<dbReference type="InterPro" id="IPR052039">
    <property type="entry name" value="Caspase-related_regulators"/>
</dbReference>
<reference evidence="3" key="1">
    <citation type="submission" date="2021-02" db="EMBL/GenBank/DDBJ databases">
        <authorList>
            <person name="Dougan E. K."/>
            <person name="Rhodes N."/>
            <person name="Thang M."/>
            <person name="Chan C."/>
        </authorList>
    </citation>
    <scope>NUCLEOTIDE SEQUENCE</scope>
</reference>
<dbReference type="PANTHER" id="PTHR22576:SF37">
    <property type="entry name" value="MUCOSA-ASSOCIATED LYMPHOID TISSUE LYMPHOMA TRANSLOCATION PROTEIN 1"/>
    <property type="match status" value="1"/>
</dbReference>
<feature type="domain" description="Peptidase C14 caspase" evidence="2">
    <location>
        <begin position="11"/>
        <end position="247"/>
    </location>
</feature>
<evidence type="ECO:0000256" key="1">
    <source>
        <dbReference type="SAM" id="MobiDB-lite"/>
    </source>
</evidence>
<dbReference type="Gene3D" id="3.40.50.1460">
    <property type="match status" value="1"/>
</dbReference>
<gene>
    <name evidence="3" type="ORF">SNAT2548_LOCUS34295</name>
</gene>
<accession>A0A812UWB7</accession>
<comment type="caution">
    <text evidence="3">The sequence shown here is derived from an EMBL/GenBank/DDBJ whole genome shotgun (WGS) entry which is preliminary data.</text>
</comment>
<evidence type="ECO:0000313" key="4">
    <source>
        <dbReference type="Proteomes" id="UP000604046"/>
    </source>
</evidence>
<dbReference type="SUPFAM" id="SSF52129">
    <property type="entry name" value="Caspase-like"/>
    <property type="match status" value="1"/>
</dbReference>
<evidence type="ECO:0000259" key="2">
    <source>
        <dbReference type="Pfam" id="PF00656"/>
    </source>
</evidence>
<feature type="compositionally biased region" description="Polar residues" evidence="1">
    <location>
        <begin position="360"/>
        <end position="369"/>
    </location>
</feature>
<feature type="region of interest" description="Disordered" evidence="1">
    <location>
        <begin position="420"/>
        <end position="485"/>
    </location>
</feature>
<dbReference type="InterPro" id="IPR029030">
    <property type="entry name" value="Caspase-like_dom_sf"/>
</dbReference>
<sequence>MLPERKFVQSGRALVIGNEEYEHTLVYEKLKRCKADADAIALELSKGRFRDVQKRCDLNRNDMEEAVANWLKKEADCVWLHFSGHGEATDSEVFLIPVDSNGETRKYKLSDVLEKVRPDVELVIVTLDMCQTPPAPPVEGSRGGSLMEAVRSVTSAMSVNRGGNTRLDRVMKLMRFSLPSLANRDLLIFTASERGKVVEDAGLFTEKLAQFLPSEDRELMEMVRWVANEVVKASHGKQQPGSCPAKLKREWIVTRPSSKFPSTTLTRSQELRCAELILRLLRRMSDETKRRLLYNLFREYAQRPRMRRSPARPFSKTFLARLIWLRSGIYRACQKWLDGATWLLQKVPHSLKNRTEEDALNSNLETGTQRPEPEALDPTQNAFDEPKHRRTLVFLMDVGKPGCGKAFLVNALMALAEWPRAPRGKGSPGQGPPGPKGPSGQWPFGPTPRRAWAKHQAPKRPSPAKTRPKPSGMQTSHGRSRRPLR</sequence>
<dbReference type="PANTHER" id="PTHR22576">
    <property type="entry name" value="MUCOSA ASSOCIATED LYMPHOID TISSUE LYMPHOMA TRANSLOCATION PROTEIN 1/PARACASPASE"/>
    <property type="match status" value="1"/>
</dbReference>
<dbReference type="InterPro" id="IPR011600">
    <property type="entry name" value="Pept_C14_caspase"/>
</dbReference>
<feature type="region of interest" description="Disordered" evidence="1">
    <location>
        <begin position="355"/>
        <end position="384"/>
    </location>
</feature>
<evidence type="ECO:0000313" key="3">
    <source>
        <dbReference type="EMBL" id="CAE7602930.1"/>
    </source>
</evidence>
<keyword evidence="4" id="KW-1185">Reference proteome</keyword>